<dbReference type="RefSeq" id="WP_251913465.1">
    <property type="nucleotide sequence ID" value="NZ_JAMRXG010000007.1"/>
</dbReference>
<keyword evidence="2" id="KW-1185">Reference proteome</keyword>
<dbReference type="Pfam" id="PF12079">
    <property type="entry name" value="DUF3558"/>
    <property type="match status" value="1"/>
</dbReference>
<organism evidence="1 2">
    <name type="scientific">Nocardia pulmonis</name>
    <dbReference type="NCBI Taxonomy" id="2951408"/>
    <lineage>
        <taxon>Bacteria</taxon>
        <taxon>Bacillati</taxon>
        <taxon>Actinomycetota</taxon>
        <taxon>Actinomycetes</taxon>
        <taxon>Mycobacteriales</taxon>
        <taxon>Nocardiaceae</taxon>
        <taxon>Nocardia</taxon>
    </lineage>
</organism>
<protein>
    <submittedName>
        <fullName evidence="1">DUF3558 domain-containing protein</fullName>
    </submittedName>
</protein>
<proteinExistence type="predicted"/>
<sequence length="208" mass="22158">MSDNRQCDAGEKSLIRSWGTSGVRAGVAVALVGVAVAGCGSGGDGGPTISQSTATTLSGQKEPLWNPCTQLPDNVLQGTRVDPASKKVSADSGQPVEAFTKDCFWRSTEGPYSVGVATYRATLDEIKTNNKFRDFRDVQIGSRKGLRHLDTLDAGGSQRNCYVTLPFAQGAVQVYVYWTYGEESKATQLPPCDIAIAHATNLEPSLPK</sequence>
<dbReference type="EMBL" id="JAMRXG010000007">
    <property type="protein sequence ID" value="MCM6775291.1"/>
    <property type="molecule type" value="Genomic_DNA"/>
</dbReference>
<accession>A0A9X2EBE7</accession>
<dbReference type="AlphaFoldDB" id="A0A9X2EBE7"/>
<evidence type="ECO:0000313" key="2">
    <source>
        <dbReference type="Proteomes" id="UP001139157"/>
    </source>
</evidence>
<dbReference type="Proteomes" id="UP001139157">
    <property type="component" value="Unassembled WGS sequence"/>
</dbReference>
<reference evidence="1" key="1">
    <citation type="submission" date="2022-06" db="EMBL/GenBank/DDBJ databases">
        <title>Novel species in genus nocardia.</title>
        <authorList>
            <person name="Li F."/>
        </authorList>
    </citation>
    <scope>NUCLEOTIDE SEQUENCE</scope>
    <source>
        <strain evidence="1">CDC141</strain>
    </source>
</reference>
<evidence type="ECO:0000313" key="1">
    <source>
        <dbReference type="EMBL" id="MCM6775291.1"/>
    </source>
</evidence>
<gene>
    <name evidence="1" type="ORF">NDR86_17600</name>
</gene>
<name>A0A9X2EBE7_9NOCA</name>
<comment type="caution">
    <text evidence="1">The sequence shown here is derived from an EMBL/GenBank/DDBJ whole genome shotgun (WGS) entry which is preliminary data.</text>
</comment>
<dbReference type="InterPro" id="IPR024520">
    <property type="entry name" value="DUF3558"/>
</dbReference>